<organism evidence="2 3">
    <name type="scientific">Streptococcus thermophilus (strain ATCC BAA-250 / LMG 18311)</name>
    <dbReference type="NCBI Taxonomy" id="264199"/>
    <lineage>
        <taxon>Bacteria</taxon>
        <taxon>Bacillati</taxon>
        <taxon>Bacillota</taxon>
        <taxon>Bacilli</taxon>
        <taxon>Lactobacillales</taxon>
        <taxon>Streptococcaceae</taxon>
        <taxon>Streptococcus</taxon>
    </lineage>
</organism>
<reference evidence="2 3" key="1">
    <citation type="journal article" date="2004" name="Nat. Biotechnol.">
        <title>Complete sequence and comparative genome analysis of the dairy bacterium Streptococcus thermophilus.</title>
        <authorList>
            <person name="Bolotin A."/>
            <person name="Quinquis B."/>
            <person name="Renault P."/>
            <person name="Sorokin A."/>
            <person name="Ehrlich S.D."/>
            <person name="Kulakauskas S."/>
            <person name="Lapidus A."/>
            <person name="Goltsman E."/>
            <person name="Mazur M."/>
            <person name="Pusch G.D."/>
            <person name="Fonstein M."/>
            <person name="Overbeek R."/>
            <person name="Kyprides N."/>
            <person name="Purnelle B."/>
            <person name="Prozzi D."/>
            <person name="Ngui K."/>
            <person name="Masuy D."/>
            <person name="Hancy F."/>
            <person name="Burteau S."/>
            <person name="Boutry M."/>
            <person name="Delcour J."/>
            <person name="Goffeau A."/>
            <person name="Hols P."/>
        </authorList>
    </citation>
    <scope>NUCLEOTIDE SEQUENCE [LARGE SCALE GENOMIC DNA]</scope>
    <source>
        <strain evidence="3">ATCC BAA-250 / LMG 18311</strain>
    </source>
</reference>
<keyword evidence="1" id="KW-0812">Transmembrane</keyword>
<dbReference type="Proteomes" id="UP000001170">
    <property type="component" value="Chromosome"/>
</dbReference>
<keyword evidence="1" id="KW-1133">Transmembrane helix</keyword>
<dbReference type="HOGENOM" id="CLU_2526038_0_0_9"/>
<gene>
    <name evidence="2" type="ordered locus">stu1518</name>
</gene>
<evidence type="ECO:0000256" key="1">
    <source>
        <dbReference type="SAM" id="Phobius"/>
    </source>
</evidence>
<keyword evidence="3" id="KW-1185">Reference proteome</keyword>
<name>Q5M3B4_STRT2</name>
<keyword evidence="1" id="KW-0472">Membrane</keyword>
<dbReference type="AlphaFoldDB" id="Q5M3B4"/>
<dbReference type="KEGG" id="stl:stu1518"/>
<sequence length="83" mass="9665">MRRDMLYEYPAIFHTIEEACRISFPNFGRIIQVASLFNVMTKSSVFLAYIIYYYVDQVLPNLTAVSSIPNEKELVVLIQLELD</sequence>
<accession>Q5M3B4</accession>
<proteinExistence type="predicted"/>
<feature type="transmembrane region" description="Helical" evidence="1">
    <location>
        <begin position="30"/>
        <end position="55"/>
    </location>
</feature>
<evidence type="ECO:0000313" key="3">
    <source>
        <dbReference type="Proteomes" id="UP000001170"/>
    </source>
</evidence>
<evidence type="ECO:0000313" key="2">
    <source>
        <dbReference type="EMBL" id="AAV61121.1"/>
    </source>
</evidence>
<dbReference type="EMBL" id="CP000023">
    <property type="protein sequence ID" value="AAV61121.1"/>
    <property type="molecule type" value="Genomic_DNA"/>
</dbReference>
<protein>
    <submittedName>
        <fullName evidence="2">Uncharacterized protein</fullName>
    </submittedName>
</protein>